<sequence length="303" mass="34188">MAIRQKILSHSSPGVIKHYMQSLVTVDTQSLFLGKQSCAKLMEASIRMGRVRDPRALVKLSSEENKVAESDHPQLSILDAEQEEVKRKILVLYRTIENTKGTSLGKHYRKLSEKINNLRQKCETNITGNTITQKSQINLTIERLPTKTISTTIPDFKLVPRTRIARYFLGHMEFDIPQVIADLVELCRNWVTVPFQHMEDSILDRPMTKPEGRPLNYTPSDGVMTPPPTASNEHASRSAGRICPFCLKDLKSNSNRPQVSIAPTRNVQYLWKMSTTLRTISPRSTVLGYSNKGGPSKSTLKTD</sequence>
<dbReference type="Proteomes" id="UP001412239">
    <property type="component" value="Unassembled WGS sequence"/>
</dbReference>
<evidence type="ECO:0000256" key="1">
    <source>
        <dbReference type="SAM" id="MobiDB-lite"/>
    </source>
</evidence>
<dbReference type="PANTHER" id="PTHR37535:SF4">
    <property type="entry name" value="FLUG DOMAIN-CONTAINING PROTEIN"/>
    <property type="match status" value="1"/>
</dbReference>
<keyword evidence="3" id="KW-1185">Reference proteome</keyword>
<dbReference type="EMBL" id="LN890974">
    <property type="protein sequence ID" value="CUS13287.1"/>
    <property type="molecule type" value="Genomic_DNA"/>
</dbReference>
<accession>A0A292Q3Q4</accession>
<evidence type="ECO:0000313" key="2">
    <source>
        <dbReference type="EMBL" id="CUS13287.1"/>
    </source>
</evidence>
<organism evidence="2 3">
    <name type="scientific">Tuber aestivum</name>
    <name type="common">summer truffle</name>
    <dbReference type="NCBI Taxonomy" id="59557"/>
    <lineage>
        <taxon>Eukaryota</taxon>
        <taxon>Fungi</taxon>
        <taxon>Dikarya</taxon>
        <taxon>Ascomycota</taxon>
        <taxon>Pezizomycotina</taxon>
        <taxon>Pezizomycetes</taxon>
        <taxon>Pezizales</taxon>
        <taxon>Tuberaceae</taxon>
        <taxon>Tuber</taxon>
    </lineage>
</organism>
<dbReference type="PANTHER" id="PTHR37535">
    <property type="entry name" value="FLUG DOMAIN PROTEIN"/>
    <property type="match status" value="1"/>
</dbReference>
<dbReference type="Pfam" id="PF11917">
    <property type="entry name" value="DUF3435"/>
    <property type="match status" value="1"/>
</dbReference>
<feature type="region of interest" description="Disordered" evidence="1">
    <location>
        <begin position="204"/>
        <end position="236"/>
    </location>
</feature>
<protein>
    <submittedName>
        <fullName evidence="2">Uncharacterized protein</fullName>
    </submittedName>
</protein>
<dbReference type="AlphaFoldDB" id="A0A292Q3Q4"/>
<gene>
    <name evidence="2" type="ORF">GSTUAT00002526001</name>
</gene>
<dbReference type="InterPro" id="IPR021842">
    <property type="entry name" value="DUF3435"/>
</dbReference>
<proteinExistence type="predicted"/>
<name>A0A292Q3Q4_9PEZI</name>
<evidence type="ECO:0000313" key="3">
    <source>
        <dbReference type="Proteomes" id="UP001412239"/>
    </source>
</evidence>
<reference evidence="2" key="1">
    <citation type="submission" date="2015-10" db="EMBL/GenBank/DDBJ databases">
        <authorList>
            <person name="Regsiter A."/>
            <person name="william w."/>
        </authorList>
    </citation>
    <scope>NUCLEOTIDE SEQUENCE</scope>
    <source>
        <strain evidence="2">Montdore</strain>
    </source>
</reference>